<organism evidence="2 3">
    <name type="scientific">Castellaniella defragrans</name>
    <name type="common">Alcaligenes defragrans</name>
    <dbReference type="NCBI Taxonomy" id="75697"/>
    <lineage>
        <taxon>Bacteria</taxon>
        <taxon>Pseudomonadati</taxon>
        <taxon>Pseudomonadota</taxon>
        <taxon>Betaproteobacteria</taxon>
        <taxon>Burkholderiales</taxon>
        <taxon>Alcaligenaceae</taxon>
        <taxon>Castellaniella</taxon>
    </lineage>
</organism>
<accession>A0A7W9TNB2</accession>
<comment type="caution">
    <text evidence="2">The sequence shown here is derived from an EMBL/GenBank/DDBJ whole genome shotgun (WGS) entry which is preliminary data.</text>
</comment>
<dbReference type="Proteomes" id="UP000541136">
    <property type="component" value="Unassembled WGS sequence"/>
</dbReference>
<dbReference type="InterPro" id="IPR027275">
    <property type="entry name" value="PRC-brl_dom"/>
</dbReference>
<dbReference type="PANTHER" id="PTHR36505:SF1">
    <property type="entry name" value="BLR1072 PROTEIN"/>
    <property type="match status" value="1"/>
</dbReference>
<dbReference type="InterPro" id="IPR011033">
    <property type="entry name" value="PRC_barrel-like_sf"/>
</dbReference>
<dbReference type="PANTHER" id="PTHR36505">
    <property type="entry name" value="BLR1072 PROTEIN"/>
    <property type="match status" value="1"/>
</dbReference>
<dbReference type="Gene3D" id="2.30.30.240">
    <property type="entry name" value="PRC-barrel domain"/>
    <property type="match status" value="1"/>
</dbReference>
<dbReference type="EMBL" id="JACHIB010000005">
    <property type="protein sequence ID" value="MBB6083008.1"/>
    <property type="molecule type" value="Genomic_DNA"/>
</dbReference>
<dbReference type="SUPFAM" id="SSF50346">
    <property type="entry name" value="PRC-barrel domain"/>
    <property type="match status" value="1"/>
</dbReference>
<protein>
    <submittedName>
        <fullName evidence="2">Sporulation protein YlmC with PRC-barrel domain</fullName>
    </submittedName>
</protein>
<proteinExistence type="predicted"/>
<evidence type="ECO:0000259" key="1">
    <source>
        <dbReference type="Pfam" id="PF05239"/>
    </source>
</evidence>
<feature type="domain" description="PRC-barrel" evidence="1">
    <location>
        <begin position="27"/>
        <end position="104"/>
    </location>
</feature>
<sequence length="138" mass="15162">MVQTTQQAAGARIVGGPKADFKGPGPELMAADTLQGNEVYNPQGETLGSIEDIMLDVPHGRIAYAVLSRGGVLGIGDKLYAIPWHALVLDTDRKCFVLDVSAERLSQADGFDKDDWPSMADEAWARRVHDFYDQPPYW</sequence>
<evidence type="ECO:0000313" key="3">
    <source>
        <dbReference type="Proteomes" id="UP000541136"/>
    </source>
</evidence>
<reference evidence="2 3" key="1">
    <citation type="submission" date="2020-08" db="EMBL/GenBank/DDBJ databases">
        <title>Genomic Encyclopedia of Type Strains, Phase IV (KMG-IV): sequencing the most valuable type-strain genomes for metagenomic binning, comparative biology and taxonomic classification.</title>
        <authorList>
            <person name="Goeker M."/>
        </authorList>
    </citation>
    <scope>NUCLEOTIDE SEQUENCE [LARGE SCALE GENOMIC DNA]</scope>
    <source>
        <strain evidence="2 3">DSM 12141</strain>
    </source>
</reference>
<gene>
    <name evidence="2" type="ORF">HNR28_001043</name>
</gene>
<dbReference type="AlphaFoldDB" id="A0A7W9TNB2"/>
<dbReference type="RefSeq" id="WP_043683782.1">
    <property type="nucleotide sequence ID" value="NZ_JACHIB010000005.1"/>
</dbReference>
<name>A0A7W9TNB2_CASDE</name>
<evidence type="ECO:0000313" key="2">
    <source>
        <dbReference type="EMBL" id="MBB6083008.1"/>
    </source>
</evidence>
<dbReference type="Pfam" id="PF05239">
    <property type="entry name" value="PRC"/>
    <property type="match status" value="1"/>
</dbReference>